<feature type="transmembrane region" description="Helical" evidence="1">
    <location>
        <begin position="93"/>
        <end position="113"/>
    </location>
</feature>
<dbReference type="GO" id="GO:0005739">
    <property type="term" value="C:mitochondrion"/>
    <property type="evidence" value="ECO:0007669"/>
    <property type="project" value="TreeGrafter"/>
</dbReference>
<dbReference type="SMART" id="SM00829">
    <property type="entry name" value="PKS_ER"/>
    <property type="match status" value="1"/>
</dbReference>
<dbReference type="Gene3D" id="3.90.180.10">
    <property type="entry name" value="Medium-chain alcohol dehydrogenases, catalytic domain"/>
    <property type="match status" value="1"/>
</dbReference>
<dbReference type="AlphaFoldDB" id="A0A0V0G7Z6"/>
<keyword evidence="1" id="KW-0472">Membrane</keyword>
<dbReference type="SUPFAM" id="SSF51735">
    <property type="entry name" value="NAD(P)-binding Rossmann-fold domains"/>
    <property type="match status" value="1"/>
</dbReference>
<dbReference type="GO" id="GO:0016491">
    <property type="term" value="F:oxidoreductase activity"/>
    <property type="evidence" value="ECO:0007669"/>
    <property type="project" value="InterPro"/>
</dbReference>
<feature type="domain" description="Enoyl reductase (ER)" evidence="2">
    <location>
        <begin position="135"/>
        <end position="465"/>
    </location>
</feature>
<dbReference type="Pfam" id="PF08240">
    <property type="entry name" value="ADH_N"/>
    <property type="match status" value="1"/>
</dbReference>
<sequence>MDEVTFHVGQKVEVLQVWMYETTQKLYHLTEELIMKALASRQAESVRILIKGSADKFLEAIKELIDKFSIVVDPQYVCGYLTRVIGHDMNRSTLYACCFGFTVGSSLGLVIGICLQTPRQPSVLMKAVAATAFTGVDSISLLEDAFVPKLYKPTQLLIEVRCATLDPIDLKISCGLARTLRGIVNIYNYNCQSELPLILGREGAGIVVEIGSKVKDFEIGDQVYFVTDPWSSGTLAEYVVLDTKDVAKMPSGIVFEVAASFPYSATLAWTAVVIEAKLSNRNAHTKKILIHCASTGCGWFLVQLCAAFGAHVTVTCTNKLKGTMKALGASTVLLLESGDVEKHLSHNNRFDIVFNTVGPLATEFCSTACTEEGRIINALPQKLHSDSFGFFLGSLYSMWIRFTYGLFGIETWRSNRENGVILNEITKMIDKKLLQPFVDRVYLPEEVDRALQDIEESNFVGRTVFSFDLRHRKAREYLNPKS</sequence>
<keyword evidence="1" id="KW-0812">Transmembrane</keyword>
<dbReference type="InterPro" id="IPR020843">
    <property type="entry name" value="ER"/>
</dbReference>
<protein>
    <submittedName>
        <fullName evidence="3">Putative reticulon-4-interacting protein 1 log mitochondrial-like isoform x2</fullName>
    </submittedName>
</protein>
<evidence type="ECO:0000256" key="1">
    <source>
        <dbReference type="SAM" id="Phobius"/>
    </source>
</evidence>
<dbReference type="InterPro" id="IPR036291">
    <property type="entry name" value="NAD(P)-bd_dom_sf"/>
</dbReference>
<dbReference type="InterPro" id="IPR050700">
    <property type="entry name" value="YIM1/Zinc_Alcohol_DH_Fams"/>
</dbReference>
<dbReference type="Pfam" id="PF13602">
    <property type="entry name" value="ADH_zinc_N_2"/>
    <property type="match status" value="1"/>
</dbReference>
<proteinExistence type="predicted"/>
<reference evidence="3" key="1">
    <citation type="journal article" date="2018" name="J. Proteomics">
        <title>Exploring the molecular complexity of Triatoma dimidiata sialome.</title>
        <authorList>
            <person name="Santiago P.B."/>
            <person name="de Araujo C.N."/>
            <person name="Charneau S."/>
            <person name="Bastos I.M.D."/>
            <person name="Assumpcao T.C.F."/>
            <person name="Queiroz R.M.L."/>
            <person name="Praca Y.R."/>
            <person name="Cordeiro T.M."/>
            <person name="Garcia C.H.S."/>
            <person name="da Silva I.G."/>
            <person name="Raiol T."/>
            <person name="Motta F.N."/>
            <person name="de Araujo Oliveira J.V."/>
            <person name="de Sousa M.V."/>
            <person name="Ribeiro J.M.C."/>
            <person name="de Santana J.M."/>
        </authorList>
    </citation>
    <scope>NUCLEOTIDE SEQUENCE</scope>
    <source>
        <strain evidence="3">Santander</strain>
        <tissue evidence="3">Salivary glands</tissue>
    </source>
</reference>
<organism evidence="3">
    <name type="scientific">Triatoma dimidiata</name>
    <name type="common">Kissing bug</name>
    <name type="synonym">Meccus dimidiatus</name>
    <dbReference type="NCBI Taxonomy" id="72491"/>
    <lineage>
        <taxon>Eukaryota</taxon>
        <taxon>Metazoa</taxon>
        <taxon>Ecdysozoa</taxon>
        <taxon>Arthropoda</taxon>
        <taxon>Hexapoda</taxon>
        <taxon>Insecta</taxon>
        <taxon>Pterygota</taxon>
        <taxon>Neoptera</taxon>
        <taxon>Paraneoptera</taxon>
        <taxon>Hemiptera</taxon>
        <taxon>Heteroptera</taxon>
        <taxon>Panheteroptera</taxon>
        <taxon>Cimicomorpha</taxon>
        <taxon>Reduviidae</taxon>
        <taxon>Triatominae</taxon>
        <taxon>Triatoma</taxon>
    </lineage>
</organism>
<dbReference type="PANTHER" id="PTHR11695">
    <property type="entry name" value="ALCOHOL DEHYDROGENASE RELATED"/>
    <property type="match status" value="1"/>
</dbReference>
<dbReference type="PANTHER" id="PTHR11695:SF294">
    <property type="entry name" value="RETICULON-4-INTERACTING PROTEIN 1, MITOCHONDRIAL"/>
    <property type="match status" value="1"/>
</dbReference>
<evidence type="ECO:0000313" key="3">
    <source>
        <dbReference type="EMBL" id="JAP04290.1"/>
    </source>
</evidence>
<evidence type="ECO:0000259" key="2">
    <source>
        <dbReference type="SMART" id="SM00829"/>
    </source>
</evidence>
<keyword evidence="1" id="KW-1133">Transmembrane helix</keyword>
<name>A0A0V0G7Z6_TRIDM</name>
<dbReference type="InterPro" id="IPR013154">
    <property type="entry name" value="ADH-like_N"/>
</dbReference>
<dbReference type="SUPFAM" id="SSF50129">
    <property type="entry name" value="GroES-like"/>
    <property type="match status" value="1"/>
</dbReference>
<accession>A0A0V0G7Z6</accession>
<dbReference type="Gene3D" id="3.40.50.720">
    <property type="entry name" value="NAD(P)-binding Rossmann-like Domain"/>
    <property type="match status" value="1"/>
</dbReference>
<dbReference type="InterPro" id="IPR011032">
    <property type="entry name" value="GroES-like_sf"/>
</dbReference>
<dbReference type="EMBL" id="GECL01001834">
    <property type="protein sequence ID" value="JAP04290.1"/>
    <property type="molecule type" value="Transcribed_RNA"/>
</dbReference>